<dbReference type="CDD" id="cd00207">
    <property type="entry name" value="fer2"/>
    <property type="match status" value="1"/>
</dbReference>
<reference evidence="6 7" key="1">
    <citation type="submission" date="2015-08" db="EMBL/GenBank/DDBJ databases">
        <title>Comparative genomics of the Campylobacter concisus group.</title>
        <authorList>
            <person name="Yee E."/>
            <person name="Chapman M.H."/>
            <person name="Huynh S."/>
            <person name="Bono J.L."/>
            <person name="On S.L."/>
            <person name="St Leger J."/>
            <person name="Foster G."/>
            <person name="Parker C.T."/>
            <person name="Miller W.G."/>
        </authorList>
    </citation>
    <scope>NUCLEOTIDE SEQUENCE [LARGE SCALE GENOMIC DNA]</scope>
    <source>
        <strain evidence="6 7">RM9337</strain>
    </source>
</reference>
<comment type="pathway">
    <text evidence="2">Carbohydrate metabolism; tricarboxylic acid cycle; fumarate from succinate (bacterial route): step 1/1.</text>
</comment>
<dbReference type="GO" id="GO:0051537">
    <property type="term" value="F:2 iron, 2 sulfur cluster binding"/>
    <property type="evidence" value="ECO:0007669"/>
    <property type="project" value="InterPro"/>
</dbReference>
<sequence length="144" mass="16512">MKIIIERFDGKKKYESTYELRIDEVKGQTLLSLLQYIKRTQDITLNFTAACRMAICGACAVRVNGHSYLACDTKMEELLEEYENPESMRISPLNNFRVITDLVVDWEPSIENLRKVKPTITPKSEFSEKTGCVQTQADVDAIKK</sequence>
<dbReference type="PROSITE" id="PS51085">
    <property type="entry name" value="2FE2S_FER_2"/>
    <property type="match status" value="1"/>
</dbReference>
<evidence type="ECO:0000313" key="6">
    <source>
        <dbReference type="EMBL" id="MBE3608061.1"/>
    </source>
</evidence>
<dbReference type="NCBIfam" id="TIGR00384">
    <property type="entry name" value="dhsB"/>
    <property type="match status" value="1"/>
</dbReference>
<dbReference type="EMBL" id="LIWG01000005">
    <property type="protein sequence ID" value="MBE3608061.1"/>
    <property type="molecule type" value="Genomic_DNA"/>
</dbReference>
<accession>A0AAW3ZVN5</accession>
<gene>
    <name evidence="6" type="ORF">CCAL9337_04875</name>
</gene>
<dbReference type="PANTHER" id="PTHR11921:SF29">
    <property type="entry name" value="SUCCINATE DEHYDROGENASE [UBIQUINONE] IRON-SULFUR SUBUNIT, MITOCHONDRIAL"/>
    <property type="match status" value="1"/>
</dbReference>
<dbReference type="Gene3D" id="3.10.20.30">
    <property type="match status" value="1"/>
</dbReference>
<dbReference type="AlphaFoldDB" id="A0AAW3ZVN5"/>
<dbReference type="RefSeq" id="WP_170016164.1">
    <property type="nucleotide sequence ID" value="NZ_JADBHR010000017.1"/>
</dbReference>
<organism evidence="6 7">
    <name type="scientific">Campylobacter californiensis</name>
    <dbReference type="NCBI Taxonomy" id="1032243"/>
    <lineage>
        <taxon>Bacteria</taxon>
        <taxon>Pseudomonadati</taxon>
        <taxon>Campylobacterota</taxon>
        <taxon>Epsilonproteobacteria</taxon>
        <taxon>Campylobacterales</taxon>
        <taxon>Campylobacteraceae</taxon>
        <taxon>Campylobacter</taxon>
    </lineage>
</organism>
<dbReference type="InterPro" id="IPR006058">
    <property type="entry name" value="2Fe2S_fd_BS"/>
</dbReference>
<dbReference type="PROSITE" id="PS00197">
    <property type="entry name" value="2FE2S_FER_1"/>
    <property type="match status" value="1"/>
</dbReference>
<dbReference type="Pfam" id="PF13085">
    <property type="entry name" value="Fer2_3"/>
    <property type="match status" value="1"/>
</dbReference>
<comment type="cofactor">
    <cofactor evidence="1">
        <name>[3Fe-4S] cluster</name>
        <dbReference type="ChEBI" id="CHEBI:21137"/>
    </cofactor>
</comment>
<comment type="caution">
    <text evidence="6">The sequence shown here is derived from an EMBL/GenBank/DDBJ whole genome shotgun (WGS) entry which is preliminary data.</text>
</comment>
<dbReference type="InterPro" id="IPR025192">
    <property type="entry name" value="Succ_DH/fum_Rdtase_N"/>
</dbReference>
<evidence type="ECO:0000256" key="2">
    <source>
        <dbReference type="ARBA" id="ARBA00004894"/>
    </source>
</evidence>
<dbReference type="GO" id="GO:0006099">
    <property type="term" value="P:tricarboxylic acid cycle"/>
    <property type="evidence" value="ECO:0007669"/>
    <property type="project" value="InterPro"/>
</dbReference>
<dbReference type="GO" id="GO:0022904">
    <property type="term" value="P:respiratory electron transport chain"/>
    <property type="evidence" value="ECO:0007669"/>
    <property type="project" value="TreeGrafter"/>
</dbReference>
<dbReference type="SUPFAM" id="SSF54292">
    <property type="entry name" value="2Fe-2S ferredoxin-like"/>
    <property type="match status" value="1"/>
</dbReference>
<dbReference type="Proteomes" id="UP000650616">
    <property type="component" value="Unassembled WGS sequence"/>
</dbReference>
<evidence type="ECO:0000256" key="4">
    <source>
        <dbReference type="ARBA" id="ARBA00034078"/>
    </source>
</evidence>
<keyword evidence="7" id="KW-1185">Reference proteome</keyword>
<comment type="cofactor">
    <cofactor evidence="4">
        <name>[2Fe-2S] cluster</name>
        <dbReference type="ChEBI" id="CHEBI:190135"/>
    </cofactor>
</comment>
<dbReference type="InterPro" id="IPR001041">
    <property type="entry name" value="2Fe-2S_ferredoxin-type"/>
</dbReference>
<dbReference type="InterPro" id="IPR050573">
    <property type="entry name" value="SDH/FRD_Iron-Sulfur"/>
</dbReference>
<evidence type="ECO:0000256" key="3">
    <source>
        <dbReference type="ARBA" id="ARBA00009433"/>
    </source>
</evidence>
<comment type="similarity">
    <text evidence="3">Belongs to the succinate dehydrogenase/fumarate reductase iron-sulfur protein family.</text>
</comment>
<feature type="non-terminal residue" evidence="6">
    <location>
        <position position="144"/>
    </location>
</feature>
<dbReference type="PANTHER" id="PTHR11921">
    <property type="entry name" value="SUCCINATE DEHYDROGENASE IRON-SULFUR PROTEIN"/>
    <property type="match status" value="1"/>
</dbReference>
<dbReference type="InterPro" id="IPR004489">
    <property type="entry name" value="Succ_DH/fum_Rdtase_Fe-S"/>
</dbReference>
<feature type="domain" description="2Fe-2S ferredoxin-type" evidence="5">
    <location>
        <begin position="1"/>
        <end position="88"/>
    </location>
</feature>
<evidence type="ECO:0000259" key="5">
    <source>
        <dbReference type="PROSITE" id="PS51085"/>
    </source>
</evidence>
<evidence type="ECO:0000256" key="1">
    <source>
        <dbReference type="ARBA" id="ARBA00001927"/>
    </source>
</evidence>
<proteinExistence type="inferred from homology"/>
<protein>
    <submittedName>
        <fullName evidence="6">Succinate dehydrogenase/fumarate reductase iron-sulfur subunit</fullName>
    </submittedName>
</protein>
<dbReference type="InterPro" id="IPR036010">
    <property type="entry name" value="2Fe-2S_ferredoxin-like_sf"/>
</dbReference>
<dbReference type="GO" id="GO:0009055">
    <property type="term" value="F:electron transfer activity"/>
    <property type="evidence" value="ECO:0007669"/>
    <property type="project" value="InterPro"/>
</dbReference>
<dbReference type="GO" id="GO:0016491">
    <property type="term" value="F:oxidoreductase activity"/>
    <property type="evidence" value="ECO:0007669"/>
    <property type="project" value="InterPro"/>
</dbReference>
<name>A0AAW3ZVN5_9BACT</name>
<evidence type="ECO:0000313" key="7">
    <source>
        <dbReference type="Proteomes" id="UP000650616"/>
    </source>
</evidence>
<dbReference type="InterPro" id="IPR012675">
    <property type="entry name" value="Beta-grasp_dom_sf"/>
</dbReference>